<proteinExistence type="predicted"/>
<evidence type="ECO:0000313" key="3">
    <source>
        <dbReference type="Proteomes" id="UP000000376"/>
    </source>
</evidence>
<keyword evidence="3" id="KW-1185">Reference proteome</keyword>
<keyword evidence="1" id="KW-0472">Membrane</keyword>
<dbReference type="AlphaFoldDB" id="D7BK18"/>
<organism evidence="2 3">
    <name type="scientific">Arcanobacterium haemolyticum (strain ATCC 9345 / DSM 20595 / CCM 5947 / CCUG 17215 / LMG 16163 / NBRC 15585 / NCTC 8452 / 11018)</name>
    <dbReference type="NCBI Taxonomy" id="644284"/>
    <lineage>
        <taxon>Bacteria</taxon>
        <taxon>Bacillati</taxon>
        <taxon>Actinomycetota</taxon>
        <taxon>Actinomycetes</taxon>
        <taxon>Actinomycetales</taxon>
        <taxon>Actinomycetaceae</taxon>
        <taxon>Arcanobacterium</taxon>
    </lineage>
</organism>
<evidence type="ECO:0000313" key="2">
    <source>
        <dbReference type="EMBL" id="ADH92998.1"/>
    </source>
</evidence>
<dbReference type="RefSeq" id="WP_013170490.1">
    <property type="nucleotide sequence ID" value="NC_014218.1"/>
</dbReference>
<evidence type="ECO:0000256" key="1">
    <source>
        <dbReference type="SAM" id="Phobius"/>
    </source>
</evidence>
<dbReference type="HOGENOM" id="CLU_186210_0_0_11"/>
<feature type="transmembrane region" description="Helical" evidence="1">
    <location>
        <begin position="64"/>
        <end position="81"/>
    </location>
</feature>
<dbReference type="Pfam" id="PF11222">
    <property type="entry name" value="DUF3017"/>
    <property type="match status" value="1"/>
</dbReference>
<keyword evidence="1" id="KW-0812">Transmembrane</keyword>
<dbReference type="InterPro" id="IPR021385">
    <property type="entry name" value="DUF3017"/>
</dbReference>
<dbReference type="STRING" id="644284.Arch_1293"/>
<gene>
    <name evidence="2" type="ordered locus">Arch_1293</name>
</gene>
<feature type="transmembrane region" description="Helical" evidence="1">
    <location>
        <begin position="12"/>
        <end position="29"/>
    </location>
</feature>
<name>D7BK18_ARCHD</name>
<reference evidence="2 3" key="1">
    <citation type="journal article" date="2010" name="Stand. Genomic Sci.">
        <title>Complete genome sequence of Arcanobacterium haemolyticum type strain (11018).</title>
        <authorList>
            <person name="Yasawong M."/>
            <person name="Teshima H."/>
            <person name="Lapidus A."/>
            <person name="Nolan M."/>
            <person name="Lucas S."/>
            <person name="Glavina Del Rio T."/>
            <person name="Tice H."/>
            <person name="Cheng J."/>
            <person name="Bruce D."/>
            <person name="Detter C."/>
            <person name="Tapia R."/>
            <person name="Han C."/>
            <person name="Goodwin L."/>
            <person name="Pitluck S."/>
            <person name="Liolios K."/>
            <person name="Ivanova N."/>
            <person name="Mavromatis K."/>
            <person name="Mikhailova N."/>
            <person name="Pati A."/>
            <person name="Chen A."/>
            <person name="Palaniappan K."/>
            <person name="Land M."/>
            <person name="Hauser L."/>
            <person name="Chang Y."/>
            <person name="Jeffries C."/>
            <person name="Rohde M."/>
            <person name="Sikorski J."/>
            <person name="Pukall R."/>
            <person name="Goker M."/>
            <person name="Woyke T."/>
            <person name="Bristow J."/>
            <person name="Eisen J."/>
            <person name="Markowitz V."/>
            <person name="Hugenholtz P."/>
            <person name="Kyrpides N."/>
            <person name="Klenk H."/>
        </authorList>
    </citation>
    <scope>NUCLEOTIDE SEQUENCE [LARGE SCALE GENOMIC DNA]</scope>
    <source>
        <strain evidence="3">ATCC 9345 / DSM 20595 / CCUG 17215 / LMG 16163 / NBRC 15585 / NCTC 8452 / 11018</strain>
    </source>
</reference>
<evidence type="ECO:0008006" key="4">
    <source>
        <dbReference type="Google" id="ProtNLM"/>
    </source>
</evidence>
<protein>
    <recommendedName>
        <fullName evidence="4">DUF3017 domain-containing protein</fullName>
    </recommendedName>
</protein>
<dbReference type="EMBL" id="CP002045">
    <property type="protein sequence ID" value="ADH92998.1"/>
    <property type="molecule type" value="Genomic_DNA"/>
</dbReference>
<dbReference type="KEGG" id="ahe:Arch_1293"/>
<feature type="transmembrane region" description="Helical" evidence="1">
    <location>
        <begin position="35"/>
        <end position="52"/>
    </location>
</feature>
<dbReference type="Proteomes" id="UP000000376">
    <property type="component" value="Chromosome"/>
</dbReference>
<dbReference type="OrthoDB" id="3268058at2"/>
<accession>D7BK18</accession>
<sequence>MSDHRVPSPWYFVLLCSWLVTIVVLAFIWGVQPALYTFAISLAVLGGLRLVLPAGMVPQVRSRGFDVFTLLTLALVLGYFANWGDTLAIV</sequence>
<keyword evidence="1" id="KW-1133">Transmembrane helix</keyword>